<evidence type="ECO:0008006" key="4">
    <source>
        <dbReference type="Google" id="ProtNLM"/>
    </source>
</evidence>
<comment type="caution">
    <text evidence="2">The sequence shown here is derived from an EMBL/GenBank/DDBJ whole genome shotgun (WGS) entry which is preliminary data.</text>
</comment>
<dbReference type="PROSITE" id="PS51257">
    <property type="entry name" value="PROKAR_LIPOPROTEIN"/>
    <property type="match status" value="1"/>
</dbReference>
<evidence type="ECO:0000256" key="1">
    <source>
        <dbReference type="SAM" id="SignalP"/>
    </source>
</evidence>
<gene>
    <name evidence="2" type="ORF">ACFQT0_21995</name>
</gene>
<keyword evidence="1" id="KW-0732">Signal</keyword>
<evidence type="ECO:0000313" key="2">
    <source>
        <dbReference type="EMBL" id="MFC7669738.1"/>
    </source>
</evidence>
<feature type="chain" id="PRO_5045182152" description="Lipocalin-like domain-containing protein" evidence="1">
    <location>
        <begin position="23"/>
        <end position="148"/>
    </location>
</feature>
<reference evidence="3" key="1">
    <citation type="journal article" date="2019" name="Int. J. Syst. Evol. Microbiol.">
        <title>The Global Catalogue of Microorganisms (GCM) 10K type strain sequencing project: providing services to taxonomists for standard genome sequencing and annotation.</title>
        <authorList>
            <consortium name="The Broad Institute Genomics Platform"/>
            <consortium name="The Broad Institute Genome Sequencing Center for Infectious Disease"/>
            <person name="Wu L."/>
            <person name="Ma J."/>
        </authorList>
    </citation>
    <scope>NUCLEOTIDE SEQUENCE [LARGE SCALE GENOMIC DNA]</scope>
    <source>
        <strain evidence="3">JCM 19635</strain>
    </source>
</reference>
<name>A0ABW2UBQ9_9BACT</name>
<dbReference type="EMBL" id="JBHTEK010000001">
    <property type="protein sequence ID" value="MFC7669738.1"/>
    <property type="molecule type" value="Genomic_DNA"/>
</dbReference>
<evidence type="ECO:0000313" key="3">
    <source>
        <dbReference type="Proteomes" id="UP001596513"/>
    </source>
</evidence>
<dbReference type="RefSeq" id="WP_380205220.1">
    <property type="nucleotide sequence ID" value="NZ_JBHTEK010000001.1"/>
</dbReference>
<accession>A0ABW2UBQ9</accession>
<dbReference type="Proteomes" id="UP001596513">
    <property type="component" value="Unassembled WGS sequence"/>
</dbReference>
<proteinExistence type="predicted"/>
<feature type="signal peptide" evidence="1">
    <location>
        <begin position="1"/>
        <end position="22"/>
    </location>
</feature>
<sequence>MKRAFTTNLLSAVLLCVSLASCGDKEDAKPKEHDVEVRFQATAIPSNYTGQWYVEENDGSGATTTFATNPNSTESRIHKASRAKVKGNEIEAMVRLSPVTSTATLSVSTSIKADVVVDGVVKQTIMVDRNTPADQSGDRERSVLLKLE</sequence>
<organism evidence="2 3">
    <name type="scientific">Hymenobacter humi</name>
    <dbReference type="NCBI Taxonomy" id="1411620"/>
    <lineage>
        <taxon>Bacteria</taxon>
        <taxon>Pseudomonadati</taxon>
        <taxon>Bacteroidota</taxon>
        <taxon>Cytophagia</taxon>
        <taxon>Cytophagales</taxon>
        <taxon>Hymenobacteraceae</taxon>
        <taxon>Hymenobacter</taxon>
    </lineage>
</organism>
<protein>
    <recommendedName>
        <fullName evidence="4">Lipocalin-like domain-containing protein</fullName>
    </recommendedName>
</protein>
<keyword evidence="3" id="KW-1185">Reference proteome</keyword>